<dbReference type="AlphaFoldDB" id="A0AAE3QUY2"/>
<comment type="caution">
    <text evidence="1">The sequence shown here is derived from an EMBL/GenBank/DDBJ whole genome shotgun (WGS) entry which is preliminary data.</text>
</comment>
<dbReference type="EMBL" id="JASJOT010000002">
    <property type="protein sequence ID" value="MDJ1492421.1"/>
    <property type="molecule type" value="Genomic_DNA"/>
</dbReference>
<gene>
    <name evidence="1" type="ORF">QNI16_26020</name>
    <name evidence="2" type="ORF">QNI19_05735</name>
</gene>
<reference evidence="1 3" key="1">
    <citation type="submission" date="2023-05" db="EMBL/GenBank/DDBJ databases">
        <authorList>
            <person name="Zhang X."/>
        </authorList>
    </citation>
    <scope>NUCLEOTIDE SEQUENCE</scope>
    <source>
        <strain evidence="2 3">DM2B3-1</strain>
        <strain evidence="1">YF14B1</strain>
    </source>
</reference>
<dbReference type="EMBL" id="JASJOS010000013">
    <property type="protein sequence ID" value="MDJ1483980.1"/>
    <property type="molecule type" value="Genomic_DNA"/>
</dbReference>
<dbReference type="Proteomes" id="UP001228581">
    <property type="component" value="Unassembled WGS sequence"/>
</dbReference>
<evidence type="ECO:0000313" key="4">
    <source>
        <dbReference type="Proteomes" id="UP001241110"/>
    </source>
</evidence>
<organism evidence="1 4">
    <name type="scientific">Xanthocytophaga flava</name>
    <dbReference type="NCBI Taxonomy" id="3048013"/>
    <lineage>
        <taxon>Bacteria</taxon>
        <taxon>Pseudomonadati</taxon>
        <taxon>Bacteroidota</taxon>
        <taxon>Cytophagia</taxon>
        <taxon>Cytophagales</taxon>
        <taxon>Rhodocytophagaceae</taxon>
        <taxon>Xanthocytophaga</taxon>
    </lineage>
</organism>
<name>A0AAE3QUY2_9BACT</name>
<keyword evidence="3" id="KW-1185">Reference proteome</keyword>
<sequence length="76" mass="8796">MENLQFNLGSQSTNQHVCQSQREGDWIIFTCSKCPDYERRVNWRTGQMSVRHGLLDVAHIGTHLPSEIAYALRHIN</sequence>
<dbReference type="Proteomes" id="UP001241110">
    <property type="component" value="Unassembled WGS sequence"/>
</dbReference>
<evidence type="ECO:0000313" key="3">
    <source>
        <dbReference type="Proteomes" id="UP001228581"/>
    </source>
</evidence>
<accession>A0AAE3QUY2</accession>
<proteinExistence type="predicted"/>
<evidence type="ECO:0000313" key="1">
    <source>
        <dbReference type="EMBL" id="MDJ1483980.1"/>
    </source>
</evidence>
<protein>
    <submittedName>
        <fullName evidence="1">Uncharacterized protein</fullName>
    </submittedName>
</protein>
<evidence type="ECO:0000313" key="2">
    <source>
        <dbReference type="EMBL" id="MDJ1492421.1"/>
    </source>
</evidence>
<dbReference type="RefSeq" id="WP_313984643.1">
    <property type="nucleotide sequence ID" value="NZ_JASJOR010000038.1"/>
</dbReference>